<evidence type="ECO:0000313" key="3">
    <source>
        <dbReference type="EMBL" id="KAA5178616.1"/>
    </source>
</evidence>
<proteinExistence type="predicted"/>
<dbReference type="AlphaFoldDB" id="A0A5M5VHP5"/>
<feature type="transmembrane region" description="Helical" evidence="1">
    <location>
        <begin position="336"/>
        <end position="353"/>
    </location>
</feature>
<feature type="transmembrane region" description="Helical" evidence="1">
    <location>
        <begin position="189"/>
        <end position="216"/>
    </location>
</feature>
<feature type="transmembrane region" description="Helical" evidence="1">
    <location>
        <begin position="222"/>
        <end position="241"/>
    </location>
</feature>
<gene>
    <name evidence="3" type="ORF">F2Z29_00960</name>
    <name evidence="2" type="ORF">F3B44_01575</name>
    <name evidence="4" type="ORF">NXW39_21475</name>
</gene>
<feature type="transmembrane region" description="Helical" evidence="1">
    <location>
        <begin position="359"/>
        <end position="376"/>
    </location>
</feature>
<evidence type="ECO:0000313" key="4">
    <source>
        <dbReference type="EMBL" id="UVO89874.1"/>
    </source>
</evidence>
<keyword evidence="1" id="KW-1133">Transmembrane helix</keyword>
<dbReference type="RefSeq" id="WP_005817310.1">
    <property type="nucleotide sequence ID" value="NZ_CAXYBH010000034.1"/>
</dbReference>
<feature type="transmembrane region" description="Helical" evidence="1">
    <location>
        <begin position="162"/>
        <end position="182"/>
    </location>
</feature>
<feature type="transmembrane region" description="Helical" evidence="1">
    <location>
        <begin position="53"/>
        <end position="76"/>
    </location>
</feature>
<name>A0A5M5VHP5_BACFG</name>
<feature type="transmembrane region" description="Helical" evidence="1">
    <location>
        <begin position="112"/>
        <end position="142"/>
    </location>
</feature>
<feature type="transmembrane region" description="Helical" evidence="1">
    <location>
        <begin position="82"/>
        <end position="100"/>
    </location>
</feature>
<feature type="transmembrane region" description="Helical" evidence="1">
    <location>
        <begin position="15"/>
        <end position="41"/>
    </location>
</feature>
<reference evidence="5 6" key="1">
    <citation type="journal article" date="2019" name="Nat. Med.">
        <title>A library of human gut bacterial isolates paired with longitudinal multiomics data enables mechanistic microbiome research.</title>
        <authorList>
            <person name="Poyet M."/>
            <person name="Groussin M."/>
            <person name="Gibbons S.M."/>
            <person name="Avila-Pacheco J."/>
            <person name="Jiang X."/>
            <person name="Kearney S.M."/>
            <person name="Perrotta A.R."/>
            <person name="Berdy B."/>
            <person name="Zhao S."/>
            <person name="Lieberman T.D."/>
            <person name="Swanson P.K."/>
            <person name="Smith M."/>
            <person name="Roesemann S."/>
            <person name="Alexander J.E."/>
            <person name="Rich S.A."/>
            <person name="Livny J."/>
            <person name="Vlamakis H."/>
            <person name="Clish C."/>
            <person name="Bullock K."/>
            <person name="Deik A."/>
            <person name="Scott J."/>
            <person name="Pierce K.A."/>
            <person name="Xavier R.J."/>
            <person name="Alm E.J."/>
        </authorList>
    </citation>
    <scope>NUCLEOTIDE SEQUENCE [LARGE SCALE GENOMIC DNA]</scope>
    <source>
        <strain evidence="2 6">BIOML-A106</strain>
        <strain evidence="3 5">BIOML-A7</strain>
    </source>
</reference>
<dbReference type="Proteomes" id="UP001058403">
    <property type="component" value="Chromosome"/>
</dbReference>
<keyword evidence="1" id="KW-0472">Membrane</keyword>
<feature type="transmembrane region" description="Helical" evidence="1">
    <location>
        <begin position="383"/>
        <end position="401"/>
    </location>
</feature>
<dbReference type="Proteomes" id="UP000436803">
    <property type="component" value="Unassembled WGS sequence"/>
</dbReference>
<dbReference type="EMBL" id="VWEQ01000001">
    <property type="protein sequence ID" value="KAA4756464.1"/>
    <property type="molecule type" value="Genomic_DNA"/>
</dbReference>
<evidence type="ECO:0000313" key="2">
    <source>
        <dbReference type="EMBL" id="KAA4756464.1"/>
    </source>
</evidence>
<dbReference type="Proteomes" id="UP000479773">
    <property type="component" value="Unassembled WGS sequence"/>
</dbReference>
<evidence type="ECO:0000313" key="6">
    <source>
        <dbReference type="Proteomes" id="UP000479773"/>
    </source>
</evidence>
<protein>
    <recommendedName>
        <fullName evidence="7">O-antigen ligase domain-containing protein</fullName>
    </recommendedName>
</protein>
<accession>A0A5M5VHP5</accession>
<evidence type="ECO:0000256" key="1">
    <source>
        <dbReference type="SAM" id="Phobius"/>
    </source>
</evidence>
<dbReference type="EMBL" id="CP103070">
    <property type="protein sequence ID" value="UVO89874.1"/>
    <property type="molecule type" value="Genomic_DNA"/>
</dbReference>
<evidence type="ECO:0008006" key="7">
    <source>
        <dbReference type="Google" id="ProtNLM"/>
    </source>
</evidence>
<evidence type="ECO:0000313" key="5">
    <source>
        <dbReference type="Proteomes" id="UP000436803"/>
    </source>
</evidence>
<reference evidence="4" key="2">
    <citation type="submission" date="2022-08" db="EMBL/GenBank/DDBJ databases">
        <title>Genome Sequencing of Bacteroides fragilis Group Isolates with Nanopore Technology.</title>
        <authorList>
            <person name="Tisza M.J."/>
            <person name="Smith D."/>
            <person name="Dekker J.P."/>
        </authorList>
    </citation>
    <scope>NUCLEOTIDE SEQUENCE</scope>
    <source>
        <strain evidence="4">BFG-49</strain>
    </source>
</reference>
<organism evidence="3 5">
    <name type="scientific">Bacteroides fragilis</name>
    <dbReference type="NCBI Taxonomy" id="817"/>
    <lineage>
        <taxon>Bacteria</taxon>
        <taxon>Pseudomonadati</taxon>
        <taxon>Bacteroidota</taxon>
        <taxon>Bacteroidia</taxon>
        <taxon>Bacteroidales</taxon>
        <taxon>Bacteroidaceae</taxon>
        <taxon>Bacteroides</taxon>
    </lineage>
</organism>
<keyword evidence="1" id="KW-0812">Transmembrane</keyword>
<sequence length="404" mass="47113">MTLYRKNKLNLKECAGWLIVCGIFMERYYEMVILFLALLVINQLQKKLNFSRNILFFLLILGIYSFSCITLSNYAYNKFIQQFFLLTYFVMCYAVIFRYFRGDIPALFAKYLCIAHVVAYLGIIQFAVYYICGIDIFCWVYGRASVEVLPGILRVSSIIDEPSYLSTILTPAFAYYLFTGLFPLNKRKLIVILAIFLTFSTITFVVVGILLFYKYVYLRNKYACYSIFIILLLLFLLGGNFKRLEQSGEETAFSAIVMKLQDTYEGFIAMDPDVFETLNMSSYATMVNVWVALNAPNRIMGTGLGTHELNYYREYKSDYIFYGLNAQDGYSLLNRLYSEFGVLGLILCLWVIYRNYNLNNIINISVFFLILTLLIRGGHYVRYGFIFWAFLYYYSGSFIYSSKK</sequence>
<dbReference type="EMBL" id="VWAW01000001">
    <property type="protein sequence ID" value="KAA5178616.1"/>
    <property type="molecule type" value="Genomic_DNA"/>
</dbReference>